<keyword evidence="3" id="KW-1003">Cell membrane</keyword>
<keyword evidence="12" id="KW-0807">Transducer</keyword>
<evidence type="ECO:0000256" key="5">
    <source>
        <dbReference type="ARBA" id="ARBA00022692"/>
    </source>
</evidence>
<dbReference type="Gene3D" id="1.20.1070.10">
    <property type="entry name" value="Rhodopsin 7-helix transmembrane proteins"/>
    <property type="match status" value="1"/>
</dbReference>
<dbReference type="CDD" id="cd15383">
    <property type="entry name" value="7tmA_GnRHR_vertebrate"/>
    <property type="match status" value="1"/>
</dbReference>
<sequence>MNASDQPMEDGEAALPGLCAFKGFNLSCVHTNGFEKPHGPNITFLNEDHFVLPTFSTAAKIRVAITCVLFISSACFNMATLWTITYKYRKKSHIRILIINLVAADLLITFVVMPLDAVWNVTIQWYAGDVACRILMFLKLVAMYSSAFVTVVISLDRHAAILNPLGIGDAKKKNKTMLSIAWTLSLLLATPQLFVFHTVSRSQPVHFVQCATLGSFKAHWLETLYNMFTFCCFFLLPLLIMVFCYGRILLEISRKMKKAEASSREVNLRRSYNNIPRARMRTFKMSLVIVLTFIVCWTPYYLLGIWYWFSPEMLTSRRVPPSLSHIPFLFGLFNTCLDPIIYGLFTIHFRREIRRVCRCATQGKDADATSLGTGSFRVSTAAVPLKRSAGVSGGSCKFDLEVTGVGLHSGKCEHCKRQIVESFM</sequence>
<evidence type="ECO:0000256" key="14">
    <source>
        <dbReference type="SAM" id="Phobius"/>
    </source>
</evidence>
<evidence type="ECO:0000256" key="12">
    <source>
        <dbReference type="ARBA" id="ARBA00023224"/>
    </source>
</evidence>
<proteinExistence type="evidence at transcript level"/>
<evidence type="ECO:0000256" key="8">
    <source>
        <dbReference type="ARBA" id="ARBA00023136"/>
    </source>
</evidence>
<name>Q7ZZP0_PELRI</name>
<feature type="transmembrane region" description="Helical" evidence="14">
    <location>
        <begin position="61"/>
        <end position="84"/>
    </location>
</feature>
<dbReference type="PRINTS" id="PR00237">
    <property type="entry name" value="GPCRRHODOPSN"/>
</dbReference>
<evidence type="ECO:0000256" key="6">
    <source>
        <dbReference type="ARBA" id="ARBA00022989"/>
    </source>
</evidence>
<reference evidence="16" key="1">
    <citation type="journal article" date="2013" name="Endocrinology">
        <title>Gonadotropin-releasing hormone stimulates the biosynthesis of pregnenolone sulfate and dehydroepiandrosterone sulfate in the hypothalamus.</title>
        <authorList>
            <person name="Burel D."/>
            <person name="Li J.H."/>
            <person name="Do-Rego J.L."/>
            <person name="Wang A.F."/>
            <person name="Luu-The V."/>
            <person name="Pelletier G."/>
            <person name="Tillet Y."/>
            <person name="Taragnat C."/>
            <person name="Kwon H.B."/>
            <person name="Seong J.Y."/>
            <person name="Vaudry H."/>
        </authorList>
    </citation>
    <scope>NUCLEOTIDE SEQUENCE</scope>
</reference>
<dbReference type="PRINTS" id="PR00529">
    <property type="entry name" value="GNADOTRPHINR"/>
</dbReference>
<evidence type="ECO:0000256" key="9">
    <source>
        <dbReference type="ARBA" id="ARBA00023157"/>
    </source>
</evidence>
<keyword evidence="8 14" id="KW-0472">Membrane</keyword>
<keyword evidence="9" id="KW-1015">Disulfide bond</keyword>
<comment type="subcellular location">
    <subcellularLocation>
        <location evidence="1">Cell membrane</location>
        <topology evidence="1">Multi-pass membrane protein</topology>
    </subcellularLocation>
</comment>
<keyword evidence="11" id="KW-0325">Glycoprotein</keyword>
<feature type="transmembrane region" description="Helical" evidence="14">
    <location>
        <begin position="96"/>
        <end position="115"/>
    </location>
</feature>
<evidence type="ECO:0000256" key="10">
    <source>
        <dbReference type="ARBA" id="ARBA00023170"/>
    </source>
</evidence>
<evidence type="ECO:0000259" key="15">
    <source>
        <dbReference type="PROSITE" id="PS50262"/>
    </source>
</evidence>
<dbReference type="GO" id="GO:0016500">
    <property type="term" value="F:protein-hormone receptor activity"/>
    <property type="evidence" value="ECO:0007669"/>
    <property type="project" value="InterPro"/>
</dbReference>
<keyword evidence="7" id="KW-0297">G-protein coupled receptor</keyword>
<protein>
    <recommendedName>
        <fullName evidence="2">Gonadotropin-releasing hormone receptor</fullName>
    </recommendedName>
    <alternativeName>
        <fullName evidence="13">Type II GnRH receptor</fullName>
    </alternativeName>
</protein>
<dbReference type="GO" id="GO:0005886">
    <property type="term" value="C:plasma membrane"/>
    <property type="evidence" value="ECO:0007669"/>
    <property type="project" value="UniProtKB-SubCell"/>
</dbReference>
<feature type="domain" description="G-protein coupled receptors family 1 profile" evidence="15">
    <location>
        <begin position="76"/>
        <end position="342"/>
    </location>
</feature>
<feature type="transmembrane region" description="Helical" evidence="14">
    <location>
        <begin position="328"/>
        <end position="345"/>
    </location>
</feature>
<organism evidence="16">
    <name type="scientific">Pelophylax ridibundus</name>
    <name type="common">Marsh frog</name>
    <name type="synonym">Rana ridibunda</name>
    <dbReference type="NCBI Taxonomy" id="8406"/>
    <lineage>
        <taxon>Eukaryota</taxon>
        <taxon>Metazoa</taxon>
        <taxon>Chordata</taxon>
        <taxon>Craniata</taxon>
        <taxon>Vertebrata</taxon>
        <taxon>Euteleostomi</taxon>
        <taxon>Amphibia</taxon>
        <taxon>Batrachia</taxon>
        <taxon>Anura</taxon>
        <taxon>Neobatrachia</taxon>
        <taxon>Ranoidea</taxon>
        <taxon>Ranidae</taxon>
        <taxon>Pelophylax</taxon>
    </lineage>
</organism>
<dbReference type="PANTHER" id="PTHR24241">
    <property type="entry name" value="NEUROPEPTIDE RECEPTOR-RELATED G-PROTEIN COUPLED RECEPTOR"/>
    <property type="match status" value="1"/>
</dbReference>
<dbReference type="SMR" id="Q7ZZP0"/>
<feature type="transmembrane region" description="Helical" evidence="14">
    <location>
        <begin position="227"/>
        <end position="250"/>
    </location>
</feature>
<dbReference type="Pfam" id="PF00001">
    <property type="entry name" value="7tm_1"/>
    <property type="match status" value="1"/>
</dbReference>
<dbReference type="InterPro" id="IPR017452">
    <property type="entry name" value="GPCR_Rhodpsn_7TM"/>
</dbReference>
<dbReference type="SUPFAM" id="SSF81321">
    <property type="entry name" value="Family A G protein-coupled receptor-like"/>
    <property type="match status" value="1"/>
</dbReference>
<evidence type="ECO:0000256" key="7">
    <source>
        <dbReference type="ARBA" id="ARBA00023040"/>
    </source>
</evidence>
<feature type="transmembrane region" description="Helical" evidence="14">
    <location>
        <begin position="176"/>
        <end position="196"/>
    </location>
</feature>
<dbReference type="PANTHER" id="PTHR24241:SF22">
    <property type="entry name" value="GONADOTROPIN-RELEASING HORMONE RECEPTOR"/>
    <property type="match status" value="1"/>
</dbReference>
<evidence type="ECO:0000256" key="2">
    <source>
        <dbReference type="ARBA" id="ARBA00016040"/>
    </source>
</evidence>
<evidence type="ECO:0000256" key="3">
    <source>
        <dbReference type="ARBA" id="ARBA00022475"/>
    </source>
</evidence>
<keyword evidence="5 14" id="KW-0812">Transmembrane</keyword>
<dbReference type="InterPro" id="IPR000276">
    <property type="entry name" value="GPCR_Rhodpsn"/>
</dbReference>
<dbReference type="GO" id="GO:0032870">
    <property type="term" value="P:cellular response to hormone stimulus"/>
    <property type="evidence" value="ECO:0007669"/>
    <property type="project" value="TreeGrafter"/>
</dbReference>
<feature type="transmembrane region" description="Helical" evidence="14">
    <location>
        <begin position="135"/>
        <end position="155"/>
    </location>
</feature>
<evidence type="ECO:0000256" key="11">
    <source>
        <dbReference type="ARBA" id="ARBA00023180"/>
    </source>
</evidence>
<dbReference type="EMBL" id="AY260155">
    <property type="protein sequence ID" value="AAP15164.1"/>
    <property type="molecule type" value="mRNA"/>
</dbReference>
<dbReference type="PROSITE" id="PS50262">
    <property type="entry name" value="G_PROTEIN_RECEP_F1_2"/>
    <property type="match status" value="1"/>
</dbReference>
<evidence type="ECO:0000313" key="16">
    <source>
        <dbReference type="EMBL" id="AAP15164.1"/>
    </source>
</evidence>
<dbReference type="InterPro" id="IPR001658">
    <property type="entry name" value="GphnRH_fam_rcpt"/>
</dbReference>
<accession>Q7ZZP0</accession>
<dbReference type="FunFam" id="1.20.1070.10:FF:000199">
    <property type="entry name" value="Gonadotropin-releasing hormone II receptor"/>
    <property type="match status" value="1"/>
</dbReference>
<evidence type="ECO:0000256" key="1">
    <source>
        <dbReference type="ARBA" id="ARBA00004651"/>
    </source>
</evidence>
<dbReference type="GO" id="GO:0042277">
    <property type="term" value="F:peptide binding"/>
    <property type="evidence" value="ECO:0007669"/>
    <property type="project" value="TreeGrafter"/>
</dbReference>
<dbReference type="GO" id="GO:0004930">
    <property type="term" value="F:G protein-coupled receptor activity"/>
    <property type="evidence" value="ECO:0007669"/>
    <property type="project" value="UniProtKB-KW"/>
</dbReference>
<keyword evidence="4" id="KW-0597">Phosphoprotein</keyword>
<dbReference type="AlphaFoldDB" id="Q7ZZP0"/>
<evidence type="ECO:0000256" key="13">
    <source>
        <dbReference type="ARBA" id="ARBA00082552"/>
    </source>
</evidence>
<feature type="transmembrane region" description="Helical" evidence="14">
    <location>
        <begin position="287"/>
        <end position="308"/>
    </location>
</feature>
<keyword evidence="6 14" id="KW-1133">Transmembrane helix</keyword>
<keyword evidence="10 16" id="KW-0675">Receptor</keyword>
<evidence type="ECO:0000256" key="4">
    <source>
        <dbReference type="ARBA" id="ARBA00022553"/>
    </source>
</evidence>